<sequence length="243" mass="26515">MKKLLIALSGALFGFVGCACATSWSEKDFSDIKGTQEKVSVLIIGANGSVAKVATQGFLAGSNADLKLYLRNASRLSNVAKQNPNRVQLIEGDALDKNALKNAMSGVNVVYANLAGSDLPKMAETIIAAMKEAGLKRLIWISSYGVYDGEIPESELNRIRAYNPPHREAVRVIEASGLDYTIIRAQWFSNANEIDYELTKKGEKFKNPSAYISRKSIAHLVIRLCLEQGFGVRESFGINKPAK</sequence>
<dbReference type="HOGENOM" id="CLU_025711_6_0_7"/>
<name>V8C9L5_9HELI</name>
<evidence type="ECO:0000313" key="4">
    <source>
        <dbReference type="Proteomes" id="UP000018731"/>
    </source>
</evidence>
<proteinExistence type="predicted"/>
<dbReference type="STRING" id="1357400.HMPREF2086_01228"/>
<feature type="domain" description="NAD(P)-binding" evidence="2">
    <location>
        <begin position="45"/>
        <end position="225"/>
    </location>
</feature>
<dbReference type="PANTHER" id="PTHR15020:SF50">
    <property type="entry name" value="UPF0659 PROTEIN YMR090W"/>
    <property type="match status" value="1"/>
</dbReference>
<dbReference type="OrthoDB" id="9803892at2"/>
<dbReference type="SUPFAM" id="SSF51735">
    <property type="entry name" value="NAD(P)-binding Rossmann-fold domains"/>
    <property type="match status" value="1"/>
</dbReference>
<dbReference type="Pfam" id="PF13460">
    <property type="entry name" value="NAD_binding_10"/>
    <property type="match status" value="1"/>
</dbReference>
<keyword evidence="1" id="KW-0732">Signal</keyword>
<dbReference type="AlphaFoldDB" id="V8C9L5"/>
<gene>
    <name evidence="3" type="ORF">HMPREF2086_01228</name>
</gene>
<dbReference type="Proteomes" id="UP000018731">
    <property type="component" value="Unassembled WGS sequence"/>
</dbReference>
<dbReference type="EMBL" id="AZJI01000005">
    <property type="protein sequence ID" value="ETD23426.1"/>
    <property type="molecule type" value="Genomic_DNA"/>
</dbReference>
<dbReference type="Gene3D" id="3.40.50.720">
    <property type="entry name" value="NAD(P)-binding Rossmann-like Domain"/>
    <property type="match status" value="1"/>
</dbReference>
<dbReference type="RefSeq" id="WP_023927968.1">
    <property type="nucleotide sequence ID" value="NZ_KI669454.1"/>
</dbReference>
<dbReference type="eggNOG" id="COG0702">
    <property type="taxonomic scope" value="Bacteria"/>
</dbReference>
<feature type="signal peptide" evidence="1">
    <location>
        <begin position="1"/>
        <end position="21"/>
    </location>
</feature>
<evidence type="ECO:0000256" key="1">
    <source>
        <dbReference type="SAM" id="SignalP"/>
    </source>
</evidence>
<comment type="caution">
    <text evidence="3">The sequence shown here is derived from an EMBL/GenBank/DDBJ whole genome shotgun (WGS) entry which is preliminary data.</text>
</comment>
<reference evidence="3 4" key="1">
    <citation type="journal article" date="2014" name="Genome Announc.">
        <title>Draft genome sequences of six enterohepatic helicobacter species isolated from humans and one from rhesus macaques.</title>
        <authorList>
            <person name="Shen Z."/>
            <person name="Sheh A."/>
            <person name="Young S.K."/>
            <person name="Abouelliel A."/>
            <person name="Ward D.V."/>
            <person name="Earl A.M."/>
            <person name="Fox J.G."/>
        </authorList>
    </citation>
    <scope>NUCLEOTIDE SEQUENCE [LARGE SCALE GENOMIC DNA]</scope>
    <source>
        <strain evidence="3 4">MIT 99-5501</strain>
    </source>
</reference>
<protein>
    <recommendedName>
        <fullName evidence="2">NAD(P)-binding domain-containing protein</fullName>
    </recommendedName>
</protein>
<dbReference type="PANTHER" id="PTHR15020">
    <property type="entry name" value="FLAVIN REDUCTASE-RELATED"/>
    <property type="match status" value="1"/>
</dbReference>
<feature type="chain" id="PRO_5004767350" description="NAD(P)-binding domain-containing protein" evidence="1">
    <location>
        <begin position="22"/>
        <end position="243"/>
    </location>
</feature>
<dbReference type="PROSITE" id="PS51257">
    <property type="entry name" value="PROKAR_LIPOPROTEIN"/>
    <property type="match status" value="1"/>
</dbReference>
<organism evidence="3 4">
    <name type="scientific">Helicobacter macacae MIT 99-5501</name>
    <dbReference type="NCBI Taxonomy" id="1357400"/>
    <lineage>
        <taxon>Bacteria</taxon>
        <taxon>Pseudomonadati</taxon>
        <taxon>Campylobacterota</taxon>
        <taxon>Epsilonproteobacteria</taxon>
        <taxon>Campylobacterales</taxon>
        <taxon>Helicobacteraceae</taxon>
        <taxon>Helicobacter</taxon>
    </lineage>
</organism>
<dbReference type="InterPro" id="IPR016040">
    <property type="entry name" value="NAD(P)-bd_dom"/>
</dbReference>
<accession>V8C9L5</accession>
<keyword evidence="4" id="KW-1185">Reference proteome</keyword>
<dbReference type="PATRIC" id="fig|1357400.3.peg.1651"/>
<evidence type="ECO:0000313" key="3">
    <source>
        <dbReference type="EMBL" id="ETD23426.1"/>
    </source>
</evidence>
<evidence type="ECO:0000259" key="2">
    <source>
        <dbReference type="Pfam" id="PF13460"/>
    </source>
</evidence>
<dbReference type="InterPro" id="IPR036291">
    <property type="entry name" value="NAD(P)-bd_dom_sf"/>
</dbReference>